<dbReference type="AlphaFoldDB" id="A0AAN6YPY9"/>
<reference evidence="2" key="1">
    <citation type="journal article" date="2023" name="Mol. Phylogenet. Evol.">
        <title>Genome-scale phylogeny and comparative genomics of the fungal order Sordariales.</title>
        <authorList>
            <person name="Hensen N."/>
            <person name="Bonometti L."/>
            <person name="Westerberg I."/>
            <person name="Brannstrom I.O."/>
            <person name="Guillou S."/>
            <person name="Cros-Aarteil S."/>
            <person name="Calhoun S."/>
            <person name="Haridas S."/>
            <person name="Kuo A."/>
            <person name="Mondo S."/>
            <person name="Pangilinan J."/>
            <person name="Riley R."/>
            <person name="LaButti K."/>
            <person name="Andreopoulos B."/>
            <person name="Lipzen A."/>
            <person name="Chen C."/>
            <person name="Yan M."/>
            <person name="Daum C."/>
            <person name="Ng V."/>
            <person name="Clum A."/>
            <person name="Steindorff A."/>
            <person name="Ohm R.A."/>
            <person name="Martin F."/>
            <person name="Silar P."/>
            <person name="Natvig D.O."/>
            <person name="Lalanne C."/>
            <person name="Gautier V."/>
            <person name="Ament-Velasquez S.L."/>
            <person name="Kruys A."/>
            <person name="Hutchinson M.I."/>
            <person name="Powell A.J."/>
            <person name="Barry K."/>
            <person name="Miller A.N."/>
            <person name="Grigoriev I.V."/>
            <person name="Debuchy R."/>
            <person name="Gladieux P."/>
            <person name="Hiltunen Thoren M."/>
            <person name="Johannesson H."/>
        </authorList>
    </citation>
    <scope>NUCLEOTIDE SEQUENCE</scope>
    <source>
        <strain evidence="2">CBS 990.96</strain>
    </source>
</reference>
<evidence type="ECO:0000313" key="2">
    <source>
        <dbReference type="EMBL" id="KAK4220667.1"/>
    </source>
</evidence>
<keyword evidence="3" id="KW-1185">Reference proteome</keyword>
<evidence type="ECO:0000256" key="1">
    <source>
        <dbReference type="SAM" id="MobiDB-lite"/>
    </source>
</evidence>
<feature type="compositionally biased region" description="Basic and acidic residues" evidence="1">
    <location>
        <begin position="56"/>
        <end position="78"/>
    </location>
</feature>
<sequence length="312" mass="34498">MSQAAHGGQRGPGDQVLSQFKALAEAIKDSDRKAAAEISEQSRVSANMCMTAQPRDPGKGEDRNHEDDKEQDKGGEHEQAISEEVLASVLLAIEQVIWRAQRVSRVDVVGSAAINYISRREVDSDSNEKPFFTQSKRARQWSGIPNRGSPIILVRVPSGPSYFRGHSFSLPEASLSSDDYKENSRHDLMASAAIQQISPVSATFLTNHPSEAGGSKRIDLITLMELFWYTKATDRRDMFYGLVGLSAQDVLIDYSKQLSQIFLDVLEVCVASGLLNSQEETIQFASLLQESLGIKIHGNIAAYLFHRIPVYL</sequence>
<gene>
    <name evidence="2" type="ORF">QBC38DRAFT_505537</name>
</gene>
<accession>A0AAN6YPY9</accession>
<name>A0AAN6YPY9_9PEZI</name>
<feature type="region of interest" description="Disordered" evidence="1">
    <location>
        <begin position="31"/>
        <end position="78"/>
    </location>
</feature>
<evidence type="ECO:0000313" key="3">
    <source>
        <dbReference type="Proteomes" id="UP001301958"/>
    </source>
</evidence>
<dbReference type="EMBL" id="MU865671">
    <property type="protein sequence ID" value="KAK4220667.1"/>
    <property type="molecule type" value="Genomic_DNA"/>
</dbReference>
<comment type="caution">
    <text evidence="2">The sequence shown here is derived from an EMBL/GenBank/DDBJ whole genome shotgun (WGS) entry which is preliminary data.</text>
</comment>
<feature type="compositionally biased region" description="Polar residues" evidence="1">
    <location>
        <begin position="39"/>
        <end position="50"/>
    </location>
</feature>
<feature type="non-terminal residue" evidence="2">
    <location>
        <position position="312"/>
    </location>
</feature>
<proteinExistence type="predicted"/>
<reference evidence="2" key="2">
    <citation type="submission" date="2023-05" db="EMBL/GenBank/DDBJ databases">
        <authorList>
            <consortium name="Lawrence Berkeley National Laboratory"/>
            <person name="Steindorff A."/>
            <person name="Hensen N."/>
            <person name="Bonometti L."/>
            <person name="Westerberg I."/>
            <person name="Brannstrom I.O."/>
            <person name="Guillou S."/>
            <person name="Cros-Aarteil S."/>
            <person name="Calhoun S."/>
            <person name="Haridas S."/>
            <person name="Kuo A."/>
            <person name="Mondo S."/>
            <person name="Pangilinan J."/>
            <person name="Riley R."/>
            <person name="Labutti K."/>
            <person name="Andreopoulos B."/>
            <person name="Lipzen A."/>
            <person name="Chen C."/>
            <person name="Yanf M."/>
            <person name="Daum C."/>
            <person name="Ng V."/>
            <person name="Clum A."/>
            <person name="Ohm R."/>
            <person name="Martin F."/>
            <person name="Silar P."/>
            <person name="Natvig D."/>
            <person name="Lalanne C."/>
            <person name="Gautier V."/>
            <person name="Ament-Velasquez S.L."/>
            <person name="Kruys A."/>
            <person name="Hutchinson M.I."/>
            <person name="Powell A.J."/>
            <person name="Barry K."/>
            <person name="Miller A.N."/>
            <person name="Grigoriev I.V."/>
            <person name="Debuchy R."/>
            <person name="Gladieux P."/>
            <person name="Thoren M.H."/>
            <person name="Johannesson H."/>
        </authorList>
    </citation>
    <scope>NUCLEOTIDE SEQUENCE</scope>
    <source>
        <strain evidence="2">CBS 990.96</strain>
    </source>
</reference>
<protein>
    <submittedName>
        <fullName evidence="2">Uncharacterized protein</fullName>
    </submittedName>
</protein>
<dbReference type="Proteomes" id="UP001301958">
    <property type="component" value="Unassembled WGS sequence"/>
</dbReference>
<organism evidence="2 3">
    <name type="scientific">Podospora fimiseda</name>
    <dbReference type="NCBI Taxonomy" id="252190"/>
    <lineage>
        <taxon>Eukaryota</taxon>
        <taxon>Fungi</taxon>
        <taxon>Dikarya</taxon>
        <taxon>Ascomycota</taxon>
        <taxon>Pezizomycotina</taxon>
        <taxon>Sordariomycetes</taxon>
        <taxon>Sordariomycetidae</taxon>
        <taxon>Sordariales</taxon>
        <taxon>Podosporaceae</taxon>
        <taxon>Podospora</taxon>
    </lineage>
</organism>